<keyword evidence="2" id="KW-0479">Metal-binding</keyword>
<comment type="caution">
    <text evidence="5">The sequence shown here is derived from an EMBL/GenBank/DDBJ whole genome shotgun (WGS) entry which is preliminary data.</text>
</comment>
<keyword evidence="6" id="KW-1185">Reference proteome</keyword>
<dbReference type="GO" id="GO:0006107">
    <property type="term" value="P:oxaloacetate metabolic process"/>
    <property type="evidence" value="ECO:0007669"/>
    <property type="project" value="TreeGrafter"/>
</dbReference>
<evidence type="ECO:0000259" key="4">
    <source>
        <dbReference type="Pfam" id="PF03328"/>
    </source>
</evidence>
<organism evidence="5 6">
    <name type="scientific">Ganoderma sinense ZZ0214-1</name>
    <dbReference type="NCBI Taxonomy" id="1077348"/>
    <lineage>
        <taxon>Eukaryota</taxon>
        <taxon>Fungi</taxon>
        <taxon>Dikarya</taxon>
        <taxon>Basidiomycota</taxon>
        <taxon>Agaricomycotina</taxon>
        <taxon>Agaricomycetes</taxon>
        <taxon>Polyporales</taxon>
        <taxon>Polyporaceae</taxon>
        <taxon>Ganoderma</taxon>
    </lineage>
</organism>
<reference evidence="5 6" key="1">
    <citation type="journal article" date="2015" name="Sci. Rep.">
        <title>Chromosome-level genome map provides insights into diverse defense mechanisms in the medicinal fungus Ganoderma sinense.</title>
        <authorList>
            <person name="Zhu Y."/>
            <person name="Xu J."/>
            <person name="Sun C."/>
            <person name="Zhou S."/>
            <person name="Xu H."/>
            <person name="Nelson D.R."/>
            <person name="Qian J."/>
            <person name="Song J."/>
            <person name="Luo H."/>
            <person name="Xiang L."/>
            <person name="Li Y."/>
            <person name="Xu Z."/>
            <person name="Ji A."/>
            <person name="Wang L."/>
            <person name="Lu S."/>
            <person name="Hayward A."/>
            <person name="Sun W."/>
            <person name="Li X."/>
            <person name="Schwartz D.C."/>
            <person name="Wang Y."/>
            <person name="Chen S."/>
        </authorList>
    </citation>
    <scope>NUCLEOTIDE SEQUENCE [LARGE SCALE GENOMIC DNA]</scope>
    <source>
        <strain evidence="5 6">ZZ0214-1</strain>
    </source>
</reference>
<evidence type="ECO:0000256" key="1">
    <source>
        <dbReference type="ARBA" id="ARBA00001946"/>
    </source>
</evidence>
<evidence type="ECO:0000256" key="3">
    <source>
        <dbReference type="ARBA" id="ARBA00022842"/>
    </source>
</evidence>
<evidence type="ECO:0000256" key="2">
    <source>
        <dbReference type="ARBA" id="ARBA00022723"/>
    </source>
</evidence>
<dbReference type="PANTHER" id="PTHR32308:SF0">
    <property type="entry name" value="HPCH_HPAI ALDOLASE_CITRATE LYASE DOMAIN-CONTAINING PROTEIN"/>
    <property type="match status" value="1"/>
</dbReference>
<sequence>MFRAGLNTLHSRASPVFTKPFRAGVAAANLSSTSSRPATTTDWVATRKNHSHGPGSTGTLEDCDSLPTAEDFRISADAERAHALATANGHLGRSYLYVPATAEKMLEKSLTTSSDVIIYDLEDSVPPSPADKHGARSRLAHFLSTRSGSLPSPDRIAIRLNSNATEFFAEDIIQALRLPWIRTFVLPKIHSAQDLHHVSEEIHIAYRAHKVRNPNGPPIQLVASIESAKAMYNLGEIASWQSLWGPAQGGKLSALLFAAEDYCADTGIIRTTTRQELLYTRSHIVVTAKAFGLGAIDMVCVNYKDLEYLRDECEDGRRLGFTGKQAIHPNQVDVIQSTFVPSDKEILRAARILKQMEKAHLANRGAAGLELEGGGMEMIDAPMIKQAERIVKIATAAGLTIPDLQ</sequence>
<evidence type="ECO:0000313" key="6">
    <source>
        <dbReference type="Proteomes" id="UP000230002"/>
    </source>
</evidence>
<name>A0A2G8RM49_9APHY</name>
<dbReference type="InterPro" id="IPR015813">
    <property type="entry name" value="Pyrv/PenolPyrv_kinase-like_dom"/>
</dbReference>
<dbReference type="GO" id="GO:0000287">
    <property type="term" value="F:magnesium ion binding"/>
    <property type="evidence" value="ECO:0007669"/>
    <property type="project" value="TreeGrafter"/>
</dbReference>
<dbReference type="Pfam" id="PF03328">
    <property type="entry name" value="HpcH_HpaI"/>
    <property type="match status" value="1"/>
</dbReference>
<dbReference type="EMBL" id="AYKW01000069">
    <property type="protein sequence ID" value="PIL22589.1"/>
    <property type="molecule type" value="Genomic_DNA"/>
</dbReference>
<dbReference type="OrthoDB" id="1773at2759"/>
<dbReference type="SUPFAM" id="SSF51621">
    <property type="entry name" value="Phosphoenolpyruvate/pyruvate domain"/>
    <property type="match status" value="1"/>
</dbReference>
<dbReference type="AlphaFoldDB" id="A0A2G8RM49"/>
<protein>
    <recommendedName>
        <fullName evidence="4">HpcH/HpaI aldolase/citrate lyase domain-containing protein</fullName>
    </recommendedName>
</protein>
<proteinExistence type="predicted"/>
<dbReference type="InterPro" id="IPR005000">
    <property type="entry name" value="Aldolase/citrate-lyase_domain"/>
</dbReference>
<dbReference type="InterPro" id="IPR040442">
    <property type="entry name" value="Pyrv_kinase-like_dom_sf"/>
</dbReference>
<dbReference type="GO" id="GO:0003824">
    <property type="term" value="F:catalytic activity"/>
    <property type="evidence" value="ECO:0007669"/>
    <property type="project" value="InterPro"/>
</dbReference>
<gene>
    <name evidence="5" type="ORF">GSI_15278</name>
</gene>
<accession>A0A2G8RM49</accession>
<dbReference type="Gene3D" id="3.20.20.60">
    <property type="entry name" value="Phosphoenolpyruvate-binding domains"/>
    <property type="match status" value="1"/>
</dbReference>
<evidence type="ECO:0000313" key="5">
    <source>
        <dbReference type="EMBL" id="PIL22589.1"/>
    </source>
</evidence>
<comment type="cofactor">
    <cofactor evidence="1">
        <name>Mg(2+)</name>
        <dbReference type="ChEBI" id="CHEBI:18420"/>
    </cofactor>
</comment>
<dbReference type="Proteomes" id="UP000230002">
    <property type="component" value="Unassembled WGS sequence"/>
</dbReference>
<dbReference type="STRING" id="1077348.A0A2G8RM49"/>
<dbReference type="PANTHER" id="PTHR32308">
    <property type="entry name" value="LYASE BETA SUBUNIT, PUTATIVE (AFU_ORTHOLOGUE AFUA_4G13030)-RELATED"/>
    <property type="match status" value="1"/>
</dbReference>
<keyword evidence="3" id="KW-0460">Magnesium</keyword>
<feature type="domain" description="HpcH/HpaI aldolase/citrate lyase" evidence="4">
    <location>
        <begin position="93"/>
        <end position="329"/>
    </location>
</feature>